<evidence type="ECO:0000313" key="1">
    <source>
        <dbReference type="EMBL" id="AMU90720.1"/>
    </source>
</evidence>
<evidence type="ECO:0000313" key="2">
    <source>
        <dbReference type="Proteomes" id="UP000076088"/>
    </source>
</evidence>
<dbReference type="AlphaFoldDB" id="A0AAC8Z2G5"/>
<keyword evidence="2" id="KW-1185">Reference proteome</keyword>
<dbReference type="Pfam" id="PF05960">
    <property type="entry name" value="DUF885"/>
    <property type="match status" value="1"/>
</dbReference>
<reference evidence="2" key="1">
    <citation type="submission" date="2015-11" db="EMBL/GenBank/DDBJ databases">
        <title>Complete genome sequence of a polyethylene-glycol degrader Sphingopyxis macrogoltabida 203N (NBRC 111659).</title>
        <authorList>
            <person name="Yoshiyuki O."/>
            <person name="Shouta N."/>
            <person name="Nagata Y."/>
            <person name="Numata M."/>
            <person name="Tsuchikane K."/>
            <person name="Hosoyama A."/>
            <person name="Yamazoe A."/>
            <person name="Tsuda M."/>
            <person name="Fujita N."/>
            <person name="Kawai F."/>
        </authorList>
    </citation>
    <scope>NUCLEOTIDE SEQUENCE [LARGE SCALE GENOMIC DNA]</scope>
    <source>
        <strain evidence="2">203N</strain>
    </source>
</reference>
<dbReference type="PANTHER" id="PTHR33361">
    <property type="entry name" value="GLR0591 PROTEIN"/>
    <property type="match status" value="1"/>
</dbReference>
<gene>
    <name evidence="1" type="ORF">ATM17_16990</name>
</gene>
<organism evidence="1 2">
    <name type="scientific">Sphingopyxis macrogoltabida</name>
    <name type="common">Sphingomonas macrogoltabidus</name>
    <dbReference type="NCBI Taxonomy" id="33050"/>
    <lineage>
        <taxon>Bacteria</taxon>
        <taxon>Pseudomonadati</taxon>
        <taxon>Pseudomonadota</taxon>
        <taxon>Alphaproteobacteria</taxon>
        <taxon>Sphingomonadales</taxon>
        <taxon>Sphingomonadaceae</taxon>
        <taxon>Sphingopyxis</taxon>
    </lineage>
</organism>
<dbReference type="InterPro" id="IPR010281">
    <property type="entry name" value="DUF885"/>
</dbReference>
<proteinExistence type="predicted"/>
<accession>A0AAC8Z2G5</accession>
<sequence length="566" mass="62433">MTGVPTNIEQKQALDALVTESWEALLERDPYTATTAGRKVTGFGRGDLAEAEAVAAAARIRRKRLDSIDISGLDRTDRLTAAFLANLLDTEIDEPQRWWTSFGIAPYSSLFLSMVPQMLFAPIDLTDPAEADRYLKLAGDFADLVEALRERVEAQAGRGWRLPKPALPGARRALEGNGSMAVTAILPADDRAVSEETRTAIATLVDERLKPAFARLIDMIGPDYEAAAPEAAGMMHQPGGADAYRLWLRYHLGADIDPADLHQTGLDEVAALAAEMERVRVAQFGHNGDEASFHELLARDPKAKAPSAEALEATYNRHLDRMAPVFARMFRKAPLAKGIVKRLPAELEAGMTFGYYSQPKEIGADGIYYYSGNGIPERMQMNAAALIFHELVPGHHVHLSRQQENEALPEIRRNLLISTAFNEGWAEYASGLGEEAGLFDNPYDYYGFLSHQRFVSQRLVVDTGLNALGWTLDQAHAYMSANTLEKPEQVTSDILRYATDLPGQALCYRWGCLKFRELRARAEAALGPKFDLADFHEAILDQGALPIPVLEQSLDEWARERAGVAA</sequence>
<dbReference type="EMBL" id="CP013344">
    <property type="protein sequence ID" value="AMU90720.1"/>
    <property type="molecule type" value="Genomic_DNA"/>
</dbReference>
<dbReference type="KEGG" id="smaz:LH19_16420"/>
<reference evidence="1 2" key="2">
    <citation type="journal article" date="2016" name="Genome Announc.">
        <title>Complete Genome Sequence of Sphingopyxis macrogoltabida Strain 203N (NBRC 111659), a Polyethylene Glycol Degrader.</title>
        <authorList>
            <person name="Ohtsubo Y."/>
            <person name="Nonoyama S."/>
            <person name="Nagata Y."/>
            <person name="Numata M."/>
            <person name="Tsuchikane K."/>
            <person name="Hosoyama A."/>
            <person name="Yamazoe A."/>
            <person name="Tsuda M."/>
            <person name="Fujita N."/>
            <person name="Kawai F."/>
        </authorList>
    </citation>
    <scope>NUCLEOTIDE SEQUENCE [LARGE SCALE GENOMIC DNA]</scope>
    <source>
        <strain evidence="1 2">203N</strain>
    </source>
</reference>
<name>A0AAC8Z2G5_SPHMC</name>
<protein>
    <recommendedName>
        <fullName evidence="3">DUF885 domain-containing protein</fullName>
    </recommendedName>
</protein>
<dbReference type="Proteomes" id="UP000076088">
    <property type="component" value="Chromosome"/>
</dbReference>
<dbReference type="PANTHER" id="PTHR33361:SF2">
    <property type="entry name" value="DUF885 DOMAIN-CONTAINING PROTEIN"/>
    <property type="match status" value="1"/>
</dbReference>
<evidence type="ECO:0008006" key="3">
    <source>
        <dbReference type="Google" id="ProtNLM"/>
    </source>
</evidence>